<feature type="region of interest" description="Disordered" evidence="1">
    <location>
        <begin position="1"/>
        <end position="23"/>
    </location>
</feature>
<evidence type="ECO:0000256" key="1">
    <source>
        <dbReference type="SAM" id="MobiDB-lite"/>
    </source>
</evidence>
<evidence type="ECO:0000313" key="3">
    <source>
        <dbReference type="Proteomes" id="UP000324767"/>
    </source>
</evidence>
<accession>A0A5M8PLM2</accession>
<feature type="region of interest" description="Disordered" evidence="1">
    <location>
        <begin position="111"/>
        <end position="146"/>
    </location>
</feature>
<sequence>MPSAPRSTDDPSSGLPCHPAKTIASKSISNPKISPIRALHVAFGWATTHTYDFKIKDPQAEKTEAPDLLAHIMRRMEDDKKEFTADMSDPYWKASGERMLLRLVQAIDTQPSAIPGHPAIDSMFDSQRKNRETPRRAVPRCVSGRS</sequence>
<gene>
    <name evidence="2" type="ORF">FRX48_06258</name>
</gene>
<dbReference type="EMBL" id="VXIT01000010">
    <property type="protein sequence ID" value="KAA6409646.1"/>
    <property type="molecule type" value="Genomic_DNA"/>
</dbReference>
<dbReference type="OrthoDB" id="245563at2759"/>
<organism evidence="2 3">
    <name type="scientific">Lasallia pustulata</name>
    <dbReference type="NCBI Taxonomy" id="136370"/>
    <lineage>
        <taxon>Eukaryota</taxon>
        <taxon>Fungi</taxon>
        <taxon>Dikarya</taxon>
        <taxon>Ascomycota</taxon>
        <taxon>Pezizomycotina</taxon>
        <taxon>Lecanoromycetes</taxon>
        <taxon>OSLEUM clade</taxon>
        <taxon>Umbilicariomycetidae</taxon>
        <taxon>Umbilicariales</taxon>
        <taxon>Umbilicariaceae</taxon>
        <taxon>Lasallia</taxon>
    </lineage>
</organism>
<dbReference type="Proteomes" id="UP000324767">
    <property type="component" value="Unassembled WGS sequence"/>
</dbReference>
<feature type="compositionally biased region" description="Basic and acidic residues" evidence="1">
    <location>
        <begin position="126"/>
        <end position="135"/>
    </location>
</feature>
<evidence type="ECO:0000313" key="2">
    <source>
        <dbReference type="EMBL" id="KAA6409646.1"/>
    </source>
</evidence>
<proteinExistence type="predicted"/>
<comment type="caution">
    <text evidence="2">The sequence shown here is derived from an EMBL/GenBank/DDBJ whole genome shotgun (WGS) entry which is preliminary data.</text>
</comment>
<reference evidence="2 3" key="1">
    <citation type="submission" date="2019-09" db="EMBL/GenBank/DDBJ databases">
        <title>The hologenome of the rock-dwelling lichen Lasallia pustulata.</title>
        <authorList>
            <person name="Greshake Tzovaras B."/>
            <person name="Segers F."/>
            <person name="Bicker A."/>
            <person name="Dal Grande F."/>
            <person name="Otte J."/>
            <person name="Hankeln T."/>
            <person name="Schmitt I."/>
            <person name="Ebersberger I."/>
        </authorList>
    </citation>
    <scope>NUCLEOTIDE SEQUENCE [LARGE SCALE GENOMIC DNA]</scope>
    <source>
        <strain evidence="2">A1-1</strain>
    </source>
</reference>
<name>A0A5M8PLM2_9LECA</name>
<dbReference type="AlphaFoldDB" id="A0A5M8PLM2"/>
<protein>
    <submittedName>
        <fullName evidence="2">Uncharacterized protein</fullName>
    </submittedName>
</protein>